<keyword evidence="11" id="KW-0547">Nucleotide-binding</keyword>
<keyword evidence="5" id="KW-0418">Kinase</keyword>
<dbReference type="EC" id="2.7.11.1" evidence="3"/>
<keyword evidence="18" id="KW-0812">Transmembrane</keyword>
<dbReference type="PANTHER" id="PTHR48006:SF81">
    <property type="entry name" value="PROTEIN KINASE DOMAIN-CONTAINING PROTEIN"/>
    <property type="match status" value="1"/>
</dbReference>
<name>A0A4U5PTH5_POPAL</name>
<feature type="domain" description="Malectin" evidence="19">
    <location>
        <begin position="343"/>
        <end position="524"/>
    </location>
</feature>
<evidence type="ECO:0000256" key="17">
    <source>
        <dbReference type="ARBA" id="ARBA00048679"/>
    </source>
</evidence>
<evidence type="ECO:0000256" key="11">
    <source>
        <dbReference type="ARBA" id="ARBA00022741"/>
    </source>
</evidence>
<evidence type="ECO:0000256" key="18">
    <source>
        <dbReference type="SAM" id="Phobius"/>
    </source>
</evidence>
<evidence type="ECO:0000313" key="20">
    <source>
        <dbReference type="EMBL" id="TKS00389.1"/>
    </source>
</evidence>
<dbReference type="Gene3D" id="2.60.120.430">
    <property type="entry name" value="Galactose-binding lectin"/>
    <property type="match status" value="1"/>
</dbReference>
<dbReference type="InterPro" id="IPR051824">
    <property type="entry name" value="LRR_Rcpt-Like_S/T_Kinase"/>
</dbReference>
<protein>
    <recommendedName>
        <fullName evidence="3">non-specific serine/threonine protein kinase</fullName>
        <ecNumber evidence="3">2.7.11.1</ecNumber>
    </recommendedName>
</protein>
<evidence type="ECO:0000256" key="15">
    <source>
        <dbReference type="ARBA" id="ARBA00023180"/>
    </source>
</evidence>
<evidence type="ECO:0000256" key="2">
    <source>
        <dbReference type="ARBA" id="ARBA00004479"/>
    </source>
</evidence>
<dbReference type="GO" id="GO:0004674">
    <property type="term" value="F:protein serine/threonine kinase activity"/>
    <property type="evidence" value="ECO:0007669"/>
    <property type="project" value="UniProtKB-KW"/>
</dbReference>
<dbReference type="SUPFAM" id="SSF52058">
    <property type="entry name" value="L domain-like"/>
    <property type="match status" value="1"/>
</dbReference>
<comment type="catalytic activity">
    <reaction evidence="16">
        <text>L-threonyl-[protein] + ATP = O-phospho-L-threonyl-[protein] + ADP + H(+)</text>
        <dbReference type="Rhea" id="RHEA:46608"/>
        <dbReference type="Rhea" id="RHEA-COMP:11060"/>
        <dbReference type="Rhea" id="RHEA-COMP:11605"/>
        <dbReference type="ChEBI" id="CHEBI:15378"/>
        <dbReference type="ChEBI" id="CHEBI:30013"/>
        <dbReference type="ChEBI" id="CHEBI:30616"/>
        <dbReference type="ChEBI" id="CHEBI:61977"/>
        <dbReference type="ChEBI" id="CHEBI:456216"/>
        <dbReference type="EC" id="2.7.11.1"/>
    </reaction>
</comment>
<evidence type="ECO:0000256" key="9">
    <source>
        <dbReference type="ARBA" id="ARBA00022729"/>
    </source>
</evidence>
<dbReference type="InterPro" id="IPR032675">
    <property type="entry name" value="LRR_dom_sf"/>
</dbReference>
<keyword evidence="10" id="KW-0677">Repeat</keyword>
<gene>
    <name evidence="20" type="ORF">D5086_0000186020</name>
</gene>
<dbReference type="InterPro" id="IPR001611">
    <property type="entry name" value="Leu-rich_rpt"/>
</dbReference>
<keyword evidence="12" id="KW-0067">ATP-binding</keyword>
<evidence type="ECO:0000259" key="19">
    <source>
        <dbReference type="Pfam" id="PF11721"/>
    </source>
</evidence>
<evidence type="ECO:0000256" key="13">
    <source>
        <dbReference type="ARBA" id="ARBA00023136"/>
    </source>
</evidence>
<keyword evidence="7" id="KW-0433">Leucine-rich repeat</keyword>
<evidence type="ECO:0000256" key="16">
    <source>
        <dbReference type="ARBA" id="ARBA00047899"/>
    </source>
</evidence>
<comment type="caution">
    <text evidence="20">The sequence shown here is derived from an EMBL/GenBank/DDBJ whole genome shotgun (WGS) entry which is preliminary data.</text>
</comment>
<evidence type="ECO:0000256" key="3">
    <source>
        <dbReference type="ARBA" id="ARBA00012513"/>
    </source>
</evidence>
<feature type="transmembrane region" description="Helical" evidence="18">
    <location>
        <begin position="534"/>
        <end position="559"/>
    </location>
</feature>
<dbReference type="Gene3D" id="1.10.510.10">
    <property type="entry name" value="Transferase(Phosphotransferase) domain 1"/>
    <property type="match status" value="1"/>
</dbReference>
<accession>A0A4U5PTH5</accession>
<evidence type="ECO:0000256" key="14">
    <source>
        <dbReference type="ARBA" id="ARBA00023170"/>
    </source>
</evidence>
<dbReference type="Pfam" id="PF11721">
    <property type="entry name" value="Malectin"/>
    <property type="match status" value="1"/>
</dbReference>
<dbReference type="FunFam" id="3.80.10.10:FF:000299">
    <property type="entry name" value="Piriformospora indica-insensitive protein 2"/>
    <property type="match status" value="1"/>
</dbReference>
<evidence type="ECO:0000256" key="1">
    <source>
        <dbReference type="ARBA" id="ARBA00004236"/>
    </source>
</evidence>
<dbReference type="GO" id="GO:0005886">
    <property type="term" value="C:plasma membrane"/>
    <property type="evidence" value="ECO:0007669"/>
    <property type="project" value="UniProtKB-SubCell"/>
</dbReference>
<keyword evidence="6" id="KW-0597">Phosphoprotein</keyword>
<keyword evidence="5" id="KW-0723">Serine/threonine-protein kinase</keyword>
<evidence type="ECO:0000256" key="6">
    <source>
        <dbReference type="ARBA" id="ARBA00022553"/>
    </source>
</evidence>
<organism evidence="20">
    <name type="scientific">Populus alba</name>
    <name type="common">White poplar</name>
    <dbReference type="NCBI Taxonomy" id="43335"/>
    <lineage>
        <taxon>Eukaryota</taxon>
        <taxon>Viridiplantae</taxon>
        <taxon>Streptophyta</taxon>
        <taxon>Embryophyta</taxon>
        <taxon>Tracheophyta</taxon>
        <taxon>Spermatophyta</taxon>
        <taxon>Magnoliopsida</taxon>
        <taxon>eudicotyledons</taxon>
        <taxon>Gunneridae</taxon>
        <taxon>Pentapetalae</taxon>
        <taxon>rosids</taxon>
        <taxon>fabids</taxon>
        <taxon>Malpighiales</taxon>
        <taxon>Salicaceae</taxon>
        <taxon>Saliceae</taxon>
        <taxon>Populus</taxon>
    </lineage>
</organism>
<keyword evidence="9" id="KW-0732">Signal</keyword>
<dbReference type="PANTHER" id="PTHR48006">
    <property type="entry name" value="LEUCINE-RICH REPEAT-CONTAINING PROTEIN DDB_G0281931-RELATED"/>
    <property type="match status" value="1"/>
</dbReference>
<keyword evidence="8" id="KW-0808">Transferase</keyword>
<evidence type="ECO:0000256" key="12">
    <source>
        <dbReference type="ARBA" id="ARBA00022840"/>
    </source>
</evidence>
<comment type="subcellular location">
    <subcellularLocation>
        <location evidence="1">Cell membrane</location>
    </subcellularLocation>
    <subcellularLocation>
        <location evidence="2">Membrane</location>
        <topology evidence="2">Single-pass type I membrane protein</topology>
    </subcellularLocation>
</comment>
<evidence type="ECO:0000256" key="7">
    <source>
        <dbReference type="ARBA" id="ARBA00022614"/>
    </source>
</evidence>
<dbReference type="Pfam" id="PF00560">
    <property type="entry name" value="LRR_1"/>
    <property type="match status" value="2"/>
</dbReference>
<evidence type="ECO:0000256" key="10">
    <source>
        <dbReference type="ARBA" id="ARBA00022737"/>
    </source>
</evidence>
<dbReference type="AlphaFoldDB" id="A0A4U5PTH5"/>
<dbReference type="EMBL" id="RCHU01000607">
    <property type="protein sequence ID" value="TKS00389.1"/>
    <property type="molecule type" value="Genomic_DNA"/>
</dbReference>
<comment type="catalytic activity">
    <reaction evidence="17">
        <text>L-seryl-[protein] + ATP = O-phospho-L-seryl-[protein] + ADP + H(+)</text>
        <dbReference type="Rhea" id="RHEA:17989"/>
        <dbReference type="Rhea" id="RHEA-COMP:9863"/>
        <dbReference type="Rhea" id="RHEA-COMP:11604"/>
        <dbReference type="ChEBI" id="CHEBI:15378"/>
        <dbReference type="ChEBI" id="CHEBI:29999"/>
        <dbReference type="ChEBI" id="CHEBI:30616"/>
        <dbReference type="ChEBI" id="CHEBI:83421"/>
        <dbReference type="ChEBI" id="CHEBI:456216"/>
        <dbReference type="EC" id="2.7.11.1"/>
    </reaction>
</comment>
<evidence type="ECO:0000256" key="4">
    <source>
        <dbReference type="ARBA" id="ARBA00022475"/>
    </source>
</evidence>
<evidence type="ECO:0000256" key="5">
    <source>
        <dbReference type="ARBA" id="ARBA00022527"/>
    </source>
</evidence>
<dbReference type="FunFam" id="2.60.120.430:FF:000004">
    <property type="entry name" value="Putative leucine-rich repeat receptor-like serine/threonine-protein kinase"/>
    <property type="match status" value="1"/>
</dbReference>
<keyword evidence="18" id="KW-1133">Transmembrane helix</keyword>
<dbReference type="STRING" id="43335.A0A4U5PTH5"/>
<evidence type="ECO:0000256" key="8">
    <source>
        <dbReference type="ARBA" id="ARBA00022679"/>
    </source>
</evidence>
<dbReference type="InterPro" id="IPR021720">
    <property type="entry name" value="Malectin_dom"/>
</dbReference>
<keyword evidence="15" id="KW-0325">Glycoprotein</keyword>
<sequence>MKTYSIFCPTPAPNMFTTLQPPHGLLQFCRVMVVVITLFSSATFSSVIPYQLHPDEVTALKHIVETLLGGQPFEVGDACNQPGTLYNMNLLKNETKKVDSEANSTVMCNCTLNNDGYCHITSLDLTRNYISGNIPEEWASMKHLTKLFLTSNRLSGNIPGYLGRFRSLTDLSLEANQFSGTIPFQLGDLVNLTFLVLSSNQLEGTLPKTLAKLNLTHFRASDNNLSGRIPDFIGNWSNLGRLELYASGLQGPIPPAILSLEKLTDLRITDMSGPESNLTNIPPIGFAKHQFNWRDPNRCVEIGFSENAFAEPFEILTIISMSYRSGLLPYSGIHECPKSYRSFHVNCGGPDINSGGILYKGDGNIESDAARIYFQTESNWGFSNTGDFMDDGGDSPGYTLTSNYLTEPLFSTARRAAISLTYYGYCLENGMYTVKLDFAEIQFTDIDELYKRVGKRFFDIYIQGKLEKQDFNIQKAANGSNKAYSIKFNANVTDTTLEIRLYWNGKGTTCIPTRGNYGPLISAITVCSGIKIPIVVGVVTSALLLVFLVMGVICWKFYFRDKFMRERDLKGLDLKTGSFTLRQLRAATNNFDSAGKIGEGGFGSVFKAHVLQKKGNLMEIVDPKLQSEFNKEEAERMIKLALLCTNASPSLRPAMSEVVSMLEGQTSIQEMISDPSIYGDDLHSKLLKGHYQQVMDQSLNSKQDLFPPSDKSWIGNSSTSAHDLYPINPESINLNISETSSLIE</sequence>
<reference evidence="20" key="1">
    <citation type="submission" date="2018-10" db="EMBL/GenBank/DDBJ databases">
        <title>Population genomic analysis revealed the cold adaptation of white poplar.</title>
        <authorList>
            <person name="Liu Y.-J."/>
        </authorList>
    </citation>
    <scope>NUCLEOTIDE SEQUENCE [LARGE SCALE GENOMIC DNA]</scope>
    <source>
        <strain evidence="20">PAL-ZL1</strain>
    </source>
</reference>
<keyword evidence="14" id="KW-0675">Receptor</keyword>
<proteinExistence type="predicted"/>
<dbReference type="GO" id="GO:0005524">
    <property type="term" value="F:ATP binding"/>
    <property type="evidence" value="ECO:0007669"/>
    <property type="project" value="UniProtKB-KW"/>
</dbReference>
<dbReference type="Gene3D" id="3.80.10.10">
    <property type="entry name" value="Ribonuclease Inhibitor"/>
    <property type="match status" value="1"/>
</dbReference>
<keyword evidence="13 18" id="KW-0472">Membrane</keyword>
<keyword evidence="4" id="KW-1003">Cell membrane</keyword>
<dbReference type="Pfam" id="PF13855">
    <property type="entry name" value="LRR_8"/>
    <property type="match status" value="1"/>
</dbReference>